<keyword evidence="1" id="KW-0472">Membrane</keyword>
<gene>
    <name evidence="2" type="ORF">ADN01_08205</name>
</gene>
<keyword evidence="1" id="KW-1133">Transmembrane helix</keyword>
<comment type="caution">
    <text evidence="2">The sequence shown here is derived from an EMBL/GenBank/DDBJ whole genome shotgun (WGS) entry which is preliminary data.</text>
</comment>
<accession>A0A0P6XW30</accession>
<dbReference type="Proteomes" id="UP000050501">
    <property type="component" value="Unassembled WGS sequence"/>
</dbReference>
<feature type="transmembrane region" description="Helical" evidence="1">
    <location>
        <begin position="304"/>
        <end position="329"/>
    </location>
</feature>
<name>A0A0P6XW30_9CHLR</name>
<proteinExistence type="predicted"/>
<keyword evidence="3" id="KW-1185">Reference proteome</keyword>
<keyword evidence="1" id="KW-0812">Transmembrane</keyword>
<feature type="transmembrane region" description="Helical" evidence="1">
    <location>
        <begin position="335"/>
        <end position="358"/>
    </location>
</feature>
<dbReference type="AlphaFoldDB" id="A0A0P6XW30"/>
<evidence type="ECO:0000313" key="2">
    <source>
        <dbReference type="EMBL" id="KPL83478.1"/>
    </source>
</evidence>
<evidence type="ECO:0000313" key="3">
    <source>
        <dbReference type="Proteomes" id="UP000050501"/>
    </source>
</evidence>
<dbReference type="OrthoDB" id="3182597at2"/>
<protein>
    <submittedName>
        <fullName evidence="2">Uncharacterized protein</fullName>
    </submittedName>
</protein>
<organism evidence="2 3">
    <name type="scientific">Levilinea saccharolytica</name>
    <dbReference type="NCBI Taxonomy" id="229921"/>
    <lineage>
        <taxon>Bacteria</taxon>
        <taxon>Bacillati</taxon>
        <taxon>Chloroflexota</taxon>
        <taxon>Anaerolineae</taxon>
        <taxon>Anaerolineales</taxon>
        <taxon>Anaerolineaceae</taxon>
        <taxon>Levilinea</taxon>
    </lineage>
</organism>
<reference evidence="2 3" key="1">
    <citation type="submission" date="2015-07" db="EMBL/GenBank/DDBJ databases">
        <title>Genome sequence of Levilinea saccharolytica DSM 16555.</title>
        <authorList>
            <person name="Hemp J."/>
            <person name="Ward L.M."/>
            <person name="Pace L.A."/>
            <person name="Fischer W.W."/>
        </authorList>
    </citation>
    <scope>NUCLEOTIDE SEQUENCE [LARGE SCALE GENOMIC DNA]</scope>
    <source>
        <strain evidence="2 3">KIBI-1</strain>
    </source>
</reference>
<dbReference type="RefSeq" id="WP_062418635.1">
    <property type="nucleotide sequence ID" value="NZ_DF967974.1"/>
</dbReference>
<evidence type="ECO:0000256" key="1">
    <source>
        <dbReference type="SAM" id="Phobius"/>
    </source>
</evidence>
<sequence>MSTPSISSTDSTILDEVQSAWGLELQPTGCRTCRQAFLIDPAQLGQPCPNCAQGVLESQPVRLRTEPPELLLPFQRQVSSLAPAVEKFVKEVWLRPADFTAPNLLKRARPLWQPMWLVDSTLSGTWQAESGFDYQVKSSQDYYSGGSWQSREVIETRVRWEPRLGQIQRRYHNIAAPAASDHAAREKILGSYALEQARAYDAALLGSSIIRVPDEPPESAWPAARAALDEKAGQECSQAGGAQHTRSLKLQVEYLDPHWTLLLLPMYASYYLDDEGRRRPVWIHGQTGQINGVRVASQSAGWKWAAVLGGIGLVLLILSLILGAVGVALLPLAPIAVLLAVLAFLFGIAAIVPAVWPWQWNQRHKPKS</sequence>
<dbReference type="STRING" id="229921.ADN01_08205"/>
<dbReference type="EMBL" id="LGCM01000031">
    <property type="protein sequence ID" value="KPL83478.1"/>
    <property type="molecule type" value="Genomic_DNA"/>
</dbReference>